<accession>A0ACC0DAV4</accession>
<reference evidence="1 2" key="1">
    <citation type="journal article" date="2022" name="New Phytol.">
        <title>Ecological generalism drives hyperdiversity of secondary metabolite gene clusters in xylarialean endophytes.</title>
        <authorList>
            <person name="Franco M.E.E."/>
            <person name="Wisecaver J.H."/>
            <person name="Arnold A.E."/>
            <person name="Ju Y.M."/>
            <person name="Slot J.C."/>
            <person name="Ahrendt S."/>
            <person name="Moore L.P."/>
            <person name="Eastman K.E."/>
            <person name="Scott K."/>
            <person name="Konkel Z."/>
            <person name="Mondo S.J."/>
            <person name="Kuo A."/>
            <person name="Hayes R.D."/>
            <person name="Haridas S."/>
            <person name="Andreopoulos B."/>
            <person name="Riley R."/>
            <person name="LaButti K."/>
            <person name="Pangilinan J."/>
            <person name="Lipzen A."/>
            <person name="Amirebrahimi M."/>
            <person name="Yan J."/>
            <person name="Adam C."/>
            <person name="Keymanesh K."/>
            <person name="Ng V."/>
            <person name="Louie K."/>
            <person name="Northen T."/>
            <person name="Drula E."/>
            <person name="Henrissat B."/>
            <person name="Hsieh H.M."/>
            <person name="Youens-Clark K."/>
            <person name="Lutzoni F."/>
            <person name="Miadlikowska J."/>
            <person name="Eastwood D.C."/>
            <person name="Hamelin R.C."/>
            <person name="Grigoriev I.V."/>
            <person name="U'Ren J.M."/>
        </authorList>
    </citation>
    <scope>NUCLEOTIDE SEQUENCE [LARGE SCALE GENOMIC DNA]</scope>
    <source>
        <strain evidence="1 2">ER1909</strain>
    </source>
</reference>
<sequence length="385" mass="41876">MVRKSSGAGKSSKPPQPPRAAASEEKVEVAAEPFSADEVRAQQRLLNIFDSAFREVLGRDDFGAVLQEVKGALYRRDFDAAFGTEQFLEVYAARYSPPRALCYARILEQISGYLSSILNSAAACKSAEYDDDEVERGRASPTVDAGDDEEGEINSGATLKILAIGGAAAEIVAVGEHLRSAGPGVTGDLVLLDVGPWQEVVRKLRTSLTTTPVLSKYASAAAKAANAPLVSPAERLKSTFVQRDVLELDRDGLADLLGQTPLLFTLLFTLNELYTTAGVGKTTAFLRNLTTTIPISSLLLVVDSPGSYSEAAIGKEAKKYPMQWLLDHTLLQAADKLPSDGCIWEKLESHDSIWFRHPVGLKYSIELQDMHYQMHLYRACPRPSD</sequence>
<gene>
    <name evidence="1" type="ORF">F4821DRAFT_256435</name>
</gene>
<evidence type="ECO:0000313" key="1">
    <source>
        <dbReference type="EMBL" id="KAI6089865.1"/>
    </source>
</evidence>
<organism evidence="1 2">
    <name type="scientific">Hypoxylon rubiginosum</name>
    <dbReference type="NCBI Taxonomy" id="110542"/>
    <lineage>
        <taxon>Eukaryota</taxon>
        <taxon>Fungi</taxon>
        <taxon>Dikarya</taxon>
        <taxon>Ascomycota</taxon>
        <taxon>Pezizomycotina</taxon>
        <taxon>Sordariomycetes</taxon>
        <taxon>Xylariomycetidae</taxon>
        <taxon>Xylariales</taxon>
        <taxon>Hypoxylaceae</taxon>
        <taxon>Hypoxylon</taxon>
    </lineage>
</organism>
<evidence type="ECO:0000313" key="2">
    <source>
        <dbReference type="Proteomes" id="UP001497680"/>
    </source>
</evidence>
<protein>
    <submittedName>
        <fullName evidence="1">Uncharacterized protein</fullName>
    </submittedName>
</protein>
<proteinExistence type="predicted"/>
<dbReference type="Proteomes" id="UP001497680">
    <property type="component" value="Unassembled WGS sequence"/>
</dbReference>
<keyword evidence="2" id="KW-1185">Reference proteome</keyword>
<comment type="caution">
    <text evidence="1">The sequence shown here is derived from an EMBL/GenBank/DDBJ whole genome shotgun (WGS) entry which is preliminary data.</text>
</comment>
<dbReference type="EMBL" id="MU394293">
    <property type="protein sequence ID" value="KAI6089865.1"/>
    <property type="molecule type" value="Genomic_DNA"/>
</dbReference>
<name>A0ACC0DAV4_9PEZI</name>